<feature type="signal peptide" evidence="2">
    <location>
        <begin position="1"/>
        <end position="24"/>
    </location>
</feature>
<accession>A0A8J5XN25</accession>
<evidence type="ECO:0000313" key="3">
    <source>
        <dbReference type="EMBL" id="KAG8466726.1"/>
    </source>
</evidence>
<name>A0A8J5XN25_DIALT</name>
<keyword evidence="2" id="KW-0732">Signal</keyword>
<reference evidence="3" key="1">
    <citation type="submission" date="2021-05" db="EMBL/GenBank/DDBJ databases">
        <title>The genome of the haptophyte Pavlova lutheri (Diacronema luteri, Pavlovales) - a model for lipid biosynthesis in eukaryotic algae.</title>
        <authorList>
            <person name="Hulatt C.J."/>
            <person name="Posewitz M.C."/>
        </authorList>
    </citation>
    <scope>NUCLEOTIDE SEQUENCE</scope>
    <source>
        <strain evidence="3">NIVA-4/92</strain>
    </source>
</reference>
<evidence type="ECO:0000313" key="4">
    <source>
        <dbReference type="Proteomes" id="UP000751190"/>
    </source>
</evidence>
<gene>
    <name evidence="3" type="ORF">KFE25_008105</name>
</gene>
<evidence type="ECO:0000256" key="2">
    <source>
        <dbReference type="SAM" id="SignalP"/>
    </source>
</evidence>
<protein>
    <submittedName>
        <fullName evidence="3">Uncharacterized protein</fullName>
    </submittedName>
</protein>
<evidence type="ECO:0000256" key="1">
    <source>
        <dbReference type="SAM" id="Phobius"/>
    </source>
</evidence>
<organism evidence="3 4">
    <name type="scientific">Diacronema lutheri</name>
    <name type="common">Unicellular marine alga</name>
    <name type="synonym">Monochrysis lutheri</name>
    <dbReference type="NCBI Taxonomy" id="2081491"/>
    <lineage>
        <taxon>Eukaryota</taxon>
        <taxon>Haptista</taxon>
        <taxon>Haptophyta</taxon>
        <taxon>Pavlovophyceae</taxon>
        <taxon>Pavlovales</taxon>
        <taxon>Pavlovaceae</taxon>
        <taxon>Diacronema</taxon>
    </lineage>
</organism>
<keyword evidence="4" id="KW-1185">Reference proteome</keyword>
<proteinExistence type="predicted"/>
<dbReference type="EMBL" id="JAGTXO010000007">
    <property type="protein sequence ID" value="KAG8466726.1"/>
    <property type="molecule type" value="Genomic_DNA"/>
</dbReference>
<dbReference type="Proteomes" id="UP000751190">
    <property type="component" value="Unassembled WGS sequence"/>
</dbReference>
<dbReference type="OrthoDB" id="10428459at2759"/>
<dbReference type="AlphaFoldDB" id="A0A8J5XN25"/>
<sequence>MAAAPRRRTERAGLLLVLAFGSRCAPPVVEPEVVEGGYADFDLWLGECPYNSNASCYGLVKAVEVGRVLRSFEDEGFQLIASGMNRMFALTSTYTYRFSSNGEHDYEAINMRYFTSSSDKDVLCEQAAILQLKKSDGLVYAPVTEAIDSNDAFGLSFFKDGQRGNRLWVKPYALEQISPRTNGSLPVLTLTMLPTTVLSRITKRACTPDEINAGETRCFDYVLRKTRHRQIELRFPVRTVESVGVGHTPVEEVCWKAYARDHGELPEEGTGRTGPGLSWVLLAALIVLVLMIARGR</sequence>
<feature type="transmembrane region" description="Helical" evidence="1">
    <location>
        <begin position="276"/>
        <end position="293"/>
    </location>
</feature>
<keyword evidence="1" id="KW-0472">Membrane</keyword>
<comment type="caution">
    <text evidence="3">The sequence shown here is derived from an EMBL/GenBank/DDBJ whole genome shotgun (WGS) entry which is preliminary data.</text>
</comment>
<feature type="chain" id="PRO_5035154007" evidence="2">
    <location>
        <begin position="25"/>
        <end position="296"/>
    </location>
</feature>
<keyword evidence="1" id="KW-1133">Transmembrane helix</keyword>
<keyword evidence="1" id="KW-0812">Transmembrane</keyword>